<evidence type="ECO:0000256" key="1">
    <source>
        <dbReference type="SAM" id="SignalP"/>
    </source>
</evidence>
<reference evidence="2 3" key="1">
    <citation type="submission" date="2020-08" db="EMBL/GenBank/DDBJ databases">
        <title>Functional genomics of gut bacteria from endangered species of beetles.</title>
        <authorList>
            <person name="Carlos-Shanley C."/>
        </authorList>
    </citation>
    <scope>NUCLEOTIDE SEQUENCE [LARGE SCALE GENOMIC DNA]</scope>
    <source>
        <strain evidence="2 3">S00198</strain>
    </source>
</reference>
<evidence type="ECO:0000313" key="2">
    <source>
        <dbReference type="EMBL" id="MBB6562190.1"/>
    </source>
</evidence>
<evidence type="ECO:0008006" key="4">
    <source>
        <dbReference type="Google" id="ProtNLM"/>
    </source>
</evidence>
<proteinExistence type="predicted"/>
<protein>
    <recommendedName>
        <fullName evidence="4">Excinuclease ATPase subunit</fullName>
    </recommendedName>
</protein>
<sequence length="146" mass="15495">MTVKTTILALAILAGASTAAHAEKVLMLPLEEAVQLGLAQKKLDGSVKFYLSGAPTPEGGTAIGEETANRRTASGGRSKEEACHWVALSTLISLEEFAKKRGANAVVDLHSVFKGKVYKDPVNYECHAGNMLTGVTFKGTYVRMGQ</sequence>
<dbReference type="AlphaFoldDB" id="A0A7X0PHS9"/>
<comment type="caution">
    <text evidence="2">The sequence shown here is derived from an EMBL/GenBank/DDBJ whole genome shotgun (WGS) entry which is preliminary data.</text>
</comment>
<organism evidence="2 3">
    <name type="scientific">Acidovorax soli</name>
    <dbReference type="NCBI Taxonomy" id="592050"/>
    <lineage>
        <taxon>Bacteria</taxon>
        <taxon>Pseudomonadati</taxon>
        <taxon>Pseudomonadota</taxon>
        <taxon>Betaproteobacteria</taxon>
        <taxon>Burkholderiales</taxon>
        <taxon>Comamonadaceae</taxon>
        <taxon>Acidovorax</taxon>
    </lineage>
</organism>
<feature type="signal peptide" evidence="1">
    <location>
        <begin position="1"/>
        <end position="22"/>
    </location>
</feature>
<dbReference type="RefSeq" id="WP_184861953.1">
    <property type="nucleotide sequence ID" value="NZ_JACHLK010000011.1"/>
</dbReference>
<gene>
    <name evidence="2" type="ORF">HNP48_004899</name>
</gene>
<accession>A0A7X0PHS9</accession>
<feature type="chain" id="PRO_5030961567" description="Excinuclease ATPase subunit" evidence="1">
    <location>
        <begin position="23"/>
        <end position="146"/>
    </location>
</feature>
<keyword evidence="3" id="KW-1185">Reference proteome</keyword>
<dbReference type="EMBL" id="JACHLK010000011">
    <property type="protein sequence ID" value="MBB6562190.1"/>
    <property type="molecule type" value="Genomic_DNA"/>
</dbReference>
<dbReference type="Proteomes" id="UP000575083">
    <property type="component" value="Unassembled WGS sequence"/>
</dbReference>
<evidence type="ECO:0000313" key="3">
    <source>
        <dbReference type="Proteomes" id="UP000575083"/>
    </source>
</evidence>
<name>A0A7X0PHS9_9BURK</name>
<keyword evidence="1" id="KW-0732">Signal</keyword>